<feature type="signal peptide" evidence="1">
    <location>
        <begin position="1"/>
        <end position="22"/>
    </location>
</feature>
<evidence type="ECO:0000313" key="2">
    <source>
        <dbReference type="EMBL" id="KAE8152125.1"/>
    </source>
</evidence>
<keyword evidence="3" id="KW-1185">Reference proteome</keyword>
<protein>
    <recommendedName>
        <fullName evidence="4">Apple domain-containing protein</fullName>
    </recommendedName>
</protein>
<dbReference type="AlphaFoldDB" id="A0A5N6U0K2"/>
<name>A0A5N6U0K2_ASPAV</name>
<dbReference type="EMBL" id="ML742058">
    <property type="protein sequence ID" value="KAE8152125.1"/>
    <property type="molecule type" value="Genomic_DNA"/>
</dbReference>
<proteinExistence type="predicted"/>
<sequence length="244" mass="26495">MRPSLGVTVLSSLLCLNGMVSADYNSICPAYNGQVYQIDGIDYTVHCQKTLALPSSVLKQLLPSCSIDDCGRACASNNATCGLVVWGSSGCFRSLDARHAQVSTDAQAVVLVPDFAPAPLEPKLADLADPEGNQCNRNNNNKIITIQGVQYRIHWNKRAVNDNHIPTRSLPSVRASDIRDCLSKCNTLVYNDNRLGETNRYACRYVQFQTDGRCTVVSSAQPIPYTLGQVPPGGVETCVVVPEF</sequence>
<keyword evidence="1" id="KW-0732">Signal</keyword>
<reference evidence="2 3" key="1">
    <citation type="submission" date="2019-04" db="EMBL/GenBank/DDBJ databases">
        <title>Friends and foes A comparative genomics study of 23 Aspergillus species from section Flavi.</title>
        <authorList>
            <consortium name="DOE Joint Genome Institute"/>
            <person name="Kjaerbolling I."/>
            <person name="Vesth T."/>
            <person name="Frisvad J.C."/>
            <person name="Nybo J.L."/>
            <person name="Theobald S."/>
            <person name="Kildgaard S."/>
            <person name="Isbrandt T."/>
            <person name="Kuo A."/>
            <person name="Sato A."/>
            <person name="Lyhne E.K."/>
            <person name="Kogle M.E."/>
            <person name="Wiebenga A."/>
            <person name="Kun R.S."/>
            <person name="Lubbers R.J."/>
            <person name="Makela M.R."/>
            <person name="Barry K."/>
            <person name="Chovatia M."/>
            <person name="Clum A."/>
            <person name="Daum C."/>
            <person name="Haridas S."/>
            <person name="He G."/>
            <person name="LaButti K."/>
            <person name="Lipzen A."/>
            <person name="Mondo S."/>
            <person name="Riley R."/>
            <person name="Salamov A."/>
            <person name="Simmons B.A."/>
            <person name="Magnuson J.K."/>
            <person name="Henrissat B."/>
            <person name="Mortensen U.H."/>
            <person name="Larsen T.O."/>
            <person name="Devries R.P."/>
            <person name="Grigoriev I.V."/>
            <person name="Machida M."/>
            <person name="Baker S.E."/>
            <person name="Andersen M.R."/>
        </authorList>
    </citation>
    <scope>NUCLEOTIDE SEQUENCE [LARGE SCALE GENOMIC DNA]</scope>
    <source>
        <strain evidence="2 3">IBT 18842</strain>
    </source>
</reference>
<dbReference type="Proteomes" id="UP000325780">
    <property type="component" value="Unassembled WGS sequence"/>
</dbReference>
<evidence type="ECO:0008006" key="4">
    <source>
        <dbReference type="Google" id="ProtNLM"/>
    </source>
</evidence>
<organism evidence="2 3">
    <name type="scientific">Aspergillus avenaceus</name>
    <dbReference type="NCBI Taxonomy" id="36643"/>
    <lineage>
        <taxon>Eukaryota</taxon>
        <taxon>Fungi</taxon>
        <taxon>Dikarya</taxon>
        <taxon>Ascomycota</taxon>
        <taxon>Pezizomycotina</taxon>
        <taxon>Eurotiomycetes</taxon>
        <taxon>Eurotiomycetidae</taxon>
        <taxon>Eurotiales</taxon>
        <taxon>Aspergillaceae</taxon>
        <taxon>Aspergillus</taxon>
        <taxon>Aspergillus subgen. Circumdati</taxon>
    </lineage>
</organism>
<evidence type="ECO:0000313" key="3">
    <source>
        <dbReference type="Proteomes" id="UP000325780"/>
    </source>
</evidence>
<accession>A0A5N6U0K2</accession>
<gene>
    <name evidence="2" type="ORF">BDV25DRAFT_138172</name>
</gene>
<feature type="chain" id="PRO_5024947115" description="Apple domain-containing protein" evidence="1">
    <location>
        <begin position="23"/>
        <end position="244"/>
    </location>
</feature>
<evidence type="ECO:0000256" key="1">
    <source>
        <dbReference type="SAM" id="SignalP"/>
    </source>
</evidence>